<dbReference type="RefSeq" id="WP_168058212.1">
    <property type="nucleotide sequence ID" value="NZ_VTOW01000001.1"/>
</dbReference>
<keyword evidence="1" id="KW-0812">Transmembrane</keyword>
<dbReference type="Proteomes" id="UP000534783">
    <property type="component" value="Unassembled WGS sequence"/>
</dbReference>
<gene>
    <name evidence="2" type="ORF">MNODULE_04140</name>
</gene>
<proteinExistence type="predicted"/>
<keyword evidence="1" id="KW-1133">Transmembrane helix</keyword>
<reference evidence="2 3" key="1">
    <citation type="journal article" date="2020" name="Nature">
        <title>Bacterial chemolithoautotrophy via manganese oxidation.</title>
        <authorList>
            <person name="Yu H."/>
            <person name="Leadbetter J.R."/>
        </authorList>
    </citation>
    <scope>NUCLEOTIDE SEQUENCE [LARGE SCALE GENOMIC DNA]</scope>
    <source>
        <strain evidence="2 3">Mn-1</strain>
    </source>
</reference>
<dbReference type="AlphaFoldDB" id="A0A7X6DMR1"/>
<accession>A0A7X6DMR1</accession>
<feature type="transmembrane region" description="Helical" evidence="1">
    <location>
        <begin position="23"/>
        <end position="44"/>
    </location>
</feature>
<protein>
    <submittedName>
        <fullName evidence="2">Uncharacterized protein</fullName>
    </submittedName>
</protein>
<keyword evidence="3" id="KW-1185">Reference proteome</keyword>
<name>A0A7X6DMR1_9BACT</name>
<keyword evidence="1" id="KW-0472">Membrane</keyword>
<evidence type="ECO:0000313" key="2">
    <source>
        <dbReference type="EMBL" id="NKE69934.1"/>
    </source>
</evidence>
<sequence length="133" mass="14906">MQQHVEQQIQVPTREAVVDKKDLGALWAVGVVLSLILALAGYAWNPPRYEALVSSSVDPTEAQVENSQNKIVTDALNEGRIEYHPSMVKLVRLRAGYEIFFIDLVRVLLFPAAPIIIIGSLTRKSIQQAKERR</sequence>
<dbReference type="EMBL" id="VTOW01000001">
    <property type="protein sequence ID" value="NKE69934.1"/>
    <property type="molecule type" value="Genomic_DNA"/>
</dbReference>
<evidence type="ECO:0000256" key="1">
    <source>
        <dbReference type="SAM" id="Phobius"/>
    </source>
</evidence>
<comment type="caution">
    <text evidence="2">The sequence shown here is derived from an EMBL/GenBank/DDBJ whole genome shotgun (WGS) entry which is preliminary data.</text>
</comment>
<evidence type="ECO:0000313" key="3">
    <source>
        <dbReference type="Proteomes" id="UP000534783"/>
    </source>
</evidence>
<feature type="transmembrane region" description="Helical" evidence="1">
    <location>
        <begin position="99"/>
        <end position="122"/>
    </location>
</feature>
<organism evidence="2 3">
    <name type="scientific">Candidatus Manganitrophus noduliformans</name>
    <dbReference type="NCBI Taxonomy" id="2606439"/>
    <lineage>
        <taxon>Bacteria</taxon>
        <taxon>Pseudomonadati</taxon>
        <taxon>Nitrospirota</taxon>
        <taxon>Nitrospiria</taxon>
        <taxon>Candidatus Troglogloeales</taxon>
        <taxon>Candidatus Manganitrophaceae</taxon>
        <taxon>Candidatus Manganitrophus</taxon>
    </lineage>
</organism>